<organism evidence="3 4">
    <name type="scientific">Thlaspi arvense</name>
    <name type="common">Field penny-cress</name>
    <dbReference type="NCBI Taxonomy" id="13288"/>
    <lineage>
        <taxon>Eukaryota</taxon>
        <taxon>Viridiplantae</taxon>
        <taxon>Streptophyta</taxon>
        <taxon>Embryophyta</taxon>
        <taxon>Tracheophyta</taxon>
        <taxon>Spermatophyta</taxon>
        <taxon>Magnoliopsida</taxon>
        <taxon>eudicotyledons</taxon>
        <taxon>Gunneridae</taxon>
        <taxon>Pentapetalae</taxon>
        <taxon>rosids</taxon>
        <taxon>malvids</taxon>
        <taxon>Brassicales</taxon>
        <taxon>Brassicaceae</taxon>
        <taxon>Thlaspideae</taxon>
        <taxon>Thlaspi</taxon>
    </lineage>
</organism>
<dbReference type="PROSITE" id="PS51375">
    <property type="entry name" value="PPR"/>
    <property type="match status" value="3"/>
</dbReference>
<dbReference type="InterPro" id="IPR046960">
    <property type="entry name" value="PPR_At4g14850-like_plant"/>
</dbReference>
<feature type="repeat" description="PPR" evidence="2">
    <location>
        <begin position="79"/>
        <end position="113"/>
    </location>
</feature>
<dbReference type="FunFam" id="1.25.40.10:FF:001971">
    <property type="entry name" value="Pentatricopeptide repeat-containing protein At1g04840"/>
    <property type="match status" value="1"/>
</dbReference>
<dbReference type="AlphaFoldDB" id="A0AAU9R751"/>
<keyword evidence="1" id="KW-0677">Repeat</keyword>
<dbReference type="InterPro" id="IPR002885">
    <property type="entry name" value="PPR_rpt"/>
</dbReference>
<dbReference type="Pfam" id="PF01535">
    <property type="entry name" value="PPR"/>
    <property type="match status" value="3"/>
</dbReference>
<dbReference type="EMBL" id="OU466857">
    <property type="protein sequence ID" value="CAH2035089.1"/>
    <property type="molecule type" value="Genomic_DNA"/>
</dbReference>
<dbReference type="InterPro" id="IPR011990">
    <property type="entry name" value="TPR-like_helical_dom_sf"/>
</dbReference>
<dbReference type="NCBIfam" id="TIGR00756">
    <property type="entry name" value="PPR"/>
    <property type="match status" value="2"/>
</dbReference>
<sequence>VSPGKICFPVDGRASPDESHFISLIHACKETVSLRRVHAQILRGGVLSSRVAAQLVSGSSLLKSPDYSLSIFRHLKEKNLFVFNALIRGLTENARFKCSVRHFILMLRLGVRPDRLTFPSVLKSNSKLGFRWLGMALHAATLKNFVGCDSFVRVSLVDMYAKTGELNYAFQVFEESPERIKKGSILLWNVLINGYCRAKDMKMATALFGSMPERNSGSWSTLIKGYLDSGELDRARQLFEVMPDKNVERSQTRLYFLQF</sequence>
<evidence type="ECO:0008006" key="5">
    <source>
        <dbReference type="Google" id="ProtNLM"/>
    </source>
</evidence>
<keyword evidence="4" id="KW-1185">Reference proteome</keyword>
<dbReference type="PANTHER" id="PTHR47926:SF492">
    <property type="entry name" value="DYW DOMAIN-CONTAINING PROTEIN"/>
    <property type="match status" value="1"/>
</dbReference>
<gene>
    <name evidence="3" type="ORF">TAV2_LOCUS3971</name>
</gene>
<proteinExistence type="predicted"/>
<evidence type="ECO:0000256" key="1">
    <source>
        <dbReference type="ARBA" id="ARBA00022737"/>
    </source>
</evidence>
<evidence type="ECO:0000313" key="3">
    <source>
        <dbReference type="EMBL" id="CAH2035089.1"/>
    </source>
</evidence>
<dbReference type="GO" id="GO:0003723">
    <property type="term" value="F:RNA binding"/>
    <property type="evidence" value="ECO:0007669"/>
    <property type="project" value="InterPro"/>
</dbReference>
<protein>
    <recommendedName>
        <fullName evidence="5">Pentatricopeptide repeat-containing protein</fullName>
    </recommendedName>
</protein>
<evidence type="ECO:0000256" key="2">
    <source>
        <dbReference type="PROSITE-ProRule" id="PRU00708"/>
    </source>
</evidence>
<dbReference type="Gene3D" id="1.25.40.10">
    <property type="entry name" value="Tetratricopeptide repeat domain"/>
    <property type="match status" value="2"/>
</dbReference>
<feature type="non-terminal residue" evidence="3">
    <location>
        <position position="259"/>
    </location>
</feature>
<dbReference type="GO" id="GO:0009451">
    <property type="term" value="P:RNA modification"/>
    <property type="evidence" value="ECO:0007669"/>
    <property type="project" value="InterPro"/>
</dbReference>
<feature type="repeat" description="PPR" evidence="2">
    <location>
        <begin position="215"/>
        <end position="249"/>
    </location>
</feature>
<feature type="repeat" description="PPR" evidence="2">
    <location>
        <begin position="184"/>
        <end position="214"/>
    </location>
</feature>
<evidence type="ECO:0000313" key="4">
    <source>
        <dbReference type="Proteomes" id="UP000836841"/>
    </source>
</evidence>
<reference evidence="3 4" key="1">
    <citation type="submission" date="2022-03" db="EMBL/GenBank/DDBJ databases">
        <authorList>
            <person name="Nunn A."/>
            <person name="Chopra R."/>
            <person name="Nunn A."/>
            <person name="Contreras Garrido A."/>
        </authorList>
    </citation>
    <scope>NUCLEOTIDE SEQUENCE [LARGE SCALE GENOMIC DNA]</scope>
</reference>
<name>A0AAU9R751_THLAR</name>
<dbReference type="Proteomes" id="UP000836841">
    <property type="component" value="Chromosome 1"/>
</dbReference>
<accession>A0AAU9R751</accession>
<dbReference type="PANTHER" id="PTHR47926">
    <property type="entry name" value="PENTATRICOPEPTIDE REPEAT-CONTAINING PROTEIN"/>
    <property type="match status" value="1"/>
</dbReference>